<dbReference type="Proteomes" id="UP000076394">
    <property type="component" value="Chromosome"/>
</dbReference>
<evidence type="ECO:0000313" key="3">
    <source>
        <dbReference type="EMBL" id="RAL70776.1"/>
    </source>
</evidence>
<evidence type="ECO:0000313" key="5">
    <source>
        <dbReference type="Proteomes" id="UP000248786"/>
    </source>
</evidence>
<dbReference type="EMBL" id="QGLD01000008">
    <property type="protein sequence ID" value="RAL70776.1"/>
    <property type="molecule type" value="Genomic_DNA"/>
</dbReference>
<sequence>MGTFGKVKDTLSRSRLSGVYVGNDTYITNPLQRVFPVAHII</sequence>
<dbReference type="Proteomes" id="UP000248786">
    <property type="component" value="Unassembled WGS sequence"/>
</dbReference>
<dbReference type="EMBL" id="CP011127">
    <property type="protein sequence ID" value="AMU86239.1"/>
    <property type="molecule type" value="Genomic_DNA"/>
</dbReference>
<accession>A0A142V9C0</accession>
<organism evidence="1 4">
    <name type="scientific">Dehalococcoides mccartyi</name>
    <dbReference type="NCBI Taxonomy" id="61435"/>
    <lineage>
        <taxon>Bacteria</taxon>
        <taxon>Bacillati</taxon>
        <taxon>Chloroflexota</taxon>
        <taxon>Dehalococcoidia</taxon>
        <taxon>Dehalococcoidales</taxon>
        <taxon>Dehalococcoidaceae</taxon>
        <taxon>Dehalococcoides</taxon>
    </lineage>
</organism>
<dbReference type="Proteomes" id="UP000249146">
    <property type="component" value="Unassembled WGS sequence"/>
</dbReference>
<evidence type="ECO:0000313" key="4">
    <source>
        <dbReference type="Proteomes" id="UP000076394"/>
    </source>
</evidence>
<dbReference type="GO" id="GO:0003746">
    <property type="term" value="F:translation elongation factor activity"/>
    <property type="evidence" value="ECO:0007669"/>
    <property type="project" value="UniProtKB-KW"/>
</dbReference>
<keyword evidence="1" id="KW-0648">Protein biosynthesis</keyword>
<gene>
    <name evidence="3" type="ORF">C1G86_0429</name>
    <name evidence="2" type="ORF">C1G87_0443</name>
    <name evidence="1" type="ORF">Dm11a5_0413</name>
</gene>
<name>A0A142V9C0_9CHLR</name>
<evidence type="ECO:0000313" key="1">
    <source>
        <dbReference type="EMBL" id="AMU86239.1"/>
    </source>
</evidence>
<dbReference type="AlphaFoldDB" id="A0A142V9C0"/>
<reference evidence="5 6" key="2">
    <citation type="submission" date="2018-05" db="EMBL/GenBank/DDBJ databases">
        <title>Draft genome sequences of Dehalococcoides mccartyi strains RC and KS.</title>
        <authorList>
            <person name="Higgins S.A."/>
            <person name="Padilla-Crespo E."/>
            <person name="Loeffler F.E."/>
        </authorList>
    </citation>
    <scope>NUCLEOTIDE SEQUENCE [LARGE SCALE GENOMIC DNA]</scope>
    <source>
        <strain evidence="3 5">KS</strain>
        <strain evidence="2 6">RC</strain>
    </source>
</reference>
<reference evidence="1 4" key="1">
    <citation type="submission" date="2015-03" db="EMBL/GenBank/DDBJ databases">
        <title>Genomic characterization of Dehalococcoides mccartyi strain 11a5, an unusal plasmid-containing chloroethene dechlorinator.</title>
        <authorList>
            <person name="Zhao S."/>
            <person name="Ding C."/>
            <person name="He J."/>
        </authorList>
    </citation>
    <scope>NUCLEOTIDE SEQUENCE [LARGE SCALE GENOMIC DNA]</scope>
    <source>
        <strain evidence="1 4">11a5</strain>
    </source>
</reference>
<dbReference type="EMBL" id="QGLC01000009">
    <property type="protein sequence ID" value="RAL69464.1"/>
    <property type="molecule type" value="Genomic_DNA"/>
</dbReference>
<proteinExistence type="predicted"/>
<evidence type="ECO:0000313" key="2">
    <source>
        <dbReference type="EMBL" id="RAL69464.1"/>
    </source>
</evidence>
<keyword evidence="1" id="KW-0251">Elongation factor</keyword>
<protein>
    <submittedName>
        <fullName evidence="1">Translation elongation factor G</fullName>
    </submittedName>
</protein>
<evidence type="ECO:0000313" key="6">
    <source>
        <dbReference type="Proteomes" id="UP000249146"/>
    </source>
</evidence>